<evidence type="ECO:0000313" key="1">
    <source>
        <dbReference type="EMBL" id="KAF7836676.1"/>
    </source>
</evidence>
<comment type="caution">
    <text evidence="1">The sequence shown here is derived from an EMBL/GenBank/DDBJ whole genome shotgun (WGS) entry which is preliminary data.</text>
</comment>
<evidence type="ECO:0000313" key="2">
    <source>
        <dbReference type="Proteomes" id="UP000634136"/>
    </source>
</evidence>
<dbReference type="EMBL" id="JAAIUW010000004">
    <property type="protein sequence ID" value="KAF7836676.1"/>
    <property type="molecule type" value="Genomic_DNA"/>
</dbReference>
<reference evidence="1" key="1">
    <citation type="submission" date="2020-09" db="EMBL/GenBank/DDBJ databases">
        <title>Genome-Enabled Discovery of Anthraquinone Biosynthesis in Senna tora.</title>
        <authorList>
            <person name="Kang S.-H."/>
            <person name="Pandey R.P."/>
            <person name="Lee C.-M."/>
            <person name="Sim J.-S."/>
            <person name="Jeong J.-T."/>
            <person name="Choi B.-S."/>
            <person name="Jung M."/>
            <person name="Ginzburg D."/>
            <person name="Zhao K."/>
            <person name="Won S.Y."/>
            <person name="Oh T.-J."/>
            <person name="Yu Y."/>
            <person name="Kim N.-H."/>
            <person name="Lee O.R."/>
            <person name="Lee T.-H."/>
            <person name="Bashyal P."/>
            <person name="Kim T.-S."/>
            <person name="Lee W.-H."/>
            <person name="Kawkins C."/>
            <person name="Kim C.-K."/>
            <person name="Kim J.S."/>
            <person name="Ahn B.O."/>
            <person name="Rhee S.Y."/>
            <person name="Sohng J.K."/>
        </authorList>
    </citation>
    <scope>NUCLEOTIDE SEQUENCE</scope>
    <source>
        <tissue evidence="1">Leaf</tissue>
    </source>
</reference>
<keyword evidence="2" id="KW-1185">Reference proteome</keyword>
<accession>A0A834X1X1</accession>
<organism evidence="1 2">
    <name type="scientific">Senna tora</name>
    <dbReference type="NCBI Taxonomy" id="362788"/>
    <lineage>
        <taxon>Eukaryota</taxon>
        <taxon>Viridiplantae</taxon>
        <taxon>Streptophyta</taxon>
        <taxon>Embryophyta</taxon>
        <taxon>Tracheophyta</taxon>
        <taxon>Spermatophyta</taxon>
        <taxon>Magnoliopsida</taxon>
        <taxon>eudicotyledons</taxon>
        <taxon>Gunneridae</taxon>
        <taxon>Pentapetalae</taxon>
        <taxon>rosids</taxon>
        <taxon>fabids</taxon>
        <taxon>Fabales</taxon>
        <taxon>Fabaceae</taxon>
        <taxon>Caesalpinioideae</taxon>
        <taxon>Cassia clade</taxon>
        <taxon>Senna</taxon>
    </lineage>
</organism>
<dbReference type="AlphaFoldDB" id="A0A834X1X1"/>
<proteinExistence type="predicted"/>
<gene>
    <name evidence="1" type="ORF">G2W53_011535</name>
</gene>
<protein>
    <submittedName>
        <fullName evidence="1">Uncharacterized protein</fullName>
    </submittedName>
</protein>
<sequence>MADVRGWRRTATRDMNFFELGHRMIWWMKSAR</sequence>
<dbReference type="Proteomes" id="UP000634136">
    <property type="component" value="Unassembled WGS sequence"/>
</dbReference>
<name>A0A834X1X1_9FABA</name>